<comment type="catalytic activity">
    <reaction evidence="9 11">
        <text>L-aspartyl-tRNA(Asn) + L-glutamine + ATP + H2O = L-asparaginyl-tRNA(Asn) + L-glutamate + ADP + phosphate + 2 H(+)</text>
        <dbReference type="Rhea" id="RHEA:14513"/>
        <dbReference type="Rhea" id="RHEA-COMP:9674"/>
        <dbReference type="Rhea" id="RHEA-COMP:9677"/>
        <dbReference type="ChEBI" id="CHEBI:15377"/>
        <dbReference type="ChEBI" id="CHEBI:15378"/>
        <dbReference type="ChEBI" id="CHEBI:29985"/>
        <dbReference type="ChEBI" id="CHEBI:30616"/>
        <dbReference type="ChEBI" id="CHEBI:43474"/>
        <dbReference type="ChEBI" id="CHEBI:58359"/>
        <dbReference type="ChEBI" id="CHEBI:78515"/>
        <dbReference type="ChEBI" id="CHEBI:78516"/>
        <dbReference type="ChEBI" id="CHEBI:456216"/>
    </reaction>
</comment>
<dbReference type="Pfam" id="PF02934">
    <property type="entry name" value="GatB_N"/>
    <property type="match status" value="1"/>
</dbReference>
<dbReference type="SUPFAM" id="SSF55931">
    <property type="entry name" value="Glutamine synthetase/guanido kinase"/>
    <property type="match status" value="1"/>
</dbReference>
<dbReference type="NCBIfam" id="TIGR00133">
    <property type="entry name" value="gatB"/>
    <property type="match status" value="1"/>
</dbReference>
<dbReference type="SUPFAM" id="SSF89095">
    <property type="entry name" value="GatB/YqeY motif"/>
    <property type="match status" value="1"/>
</dbReference>
<dbReference type="PROSITE" id="PS01234">
    <property type="entry name" value="GATB"/>
    <property type="match status" value="1"/>
</dbReference>
<dbReference type="InterPro" id="IPR004413">
    <property type="entry name" value="GatB"/>
</dbReference>
<protein>
    <recommendedName>
        <fullName evidence="3 11">Aspartyl/glutamyl-tRNA(Asn/Gln) amidotransferase subunit B</fullName>
        <shortName evidence="11">Asp/Glu-ADT subunit B</shortName>
        <ecNumber evidence="11">6.3.5.-</ecNumber>
    </recommendedName>
</protein>
<comment type="subunit">
    <text evidence="2 11">Heterotrimer of A, B and C subunits.</text>
</comment>
<evidence type="ECO:0000256" key="9">
    <source>
        <dbReference type="ARBA" id="ARBA00047380"/>
    </source>
</evidence>
<dbReference type="InterPro" id="IPR014746">
    <property type="entry name" value="Gln_synth/guanido_kin_cat_dom"/>
</dbReference>
<dbReference type="NCBIfam" id="NF004014">
    <property type="entry name" value="PRK05477.1-4"/>
    <property type="match status" value="1"/>
</dbReference>
<dbReference type="GO" id="GO:0050566">
    <property type="term" value="F:asparaginyl-tRNA synthase (glutamine-hydrolyzing) activity"/>
    <property type="evidence" value="ECO:0007669"/>
    <property type="project" value="RHEA"/>
</dbReference>
<dbReference type="FunFam" id="1.10.10.410:FF:000001">
    <property type="entry name" value="Aspartyl/glutamyl-tRNA(Asn/Gln) amidotransferase subunit B"/>
    <property type="match status" value="1"/>
</dbReference>
<dbReference type="Pfam" id="PF02637">
    <property type="entry name" value="GatB_Yqey"/>
    <property type="match status" value="1"/>
</dbReference>
<comment type="catalytic activity">
    <reaction evidence="10 11">
        <text>L-glutamyl-tRNA(Gln) + L-glutamine + ATP + H2O = L-glutaminyl-tRNA(Gln) + L-glutamate + ADP + phosphate + H(+)</text>
        <dbReference type="Rhea" id="RHEA:17521"/>
        <dbReference type="Rhea" id="RHEA-COMP:9681"/>
        <dbReference type="Rhea" id="RHEA-COMP:9684"/>
        <dbReference type="ChEBI" id="CHEBI:15377"/>
        <dbReference type="ChEBI" id="CHEBI:15378"/>
        <dbReference type="ChEBI" id="CHEBI:29985"/>
        <dbReference type="ChEBI" id="CHEBI:30616"/>
        <dbReference type="ChEBI" id="CHEBI:43474"/>
        <dbReference type="ChEBI" id="CHEBI:58359"/>
        <dbReference type="ChEBI" id="CHEBI:78520"/>
        <dbReference type="ChEBI" id="CHEBI:78521"/>
        <dbReference type="ChEBI" id="CHEBI:456216"/>
    </reaction>
</comment>
<evidence type="ECO:0000256" key="11">
    <source>
        <dbReference type="HAMAP-Rule" id="MF_00121"/>
    </source>
</evidence>
<organism evidence="13 14">
    <name type="scientific">Flavilitoribacter nigricans (strain ATCC 23147 / DSM 23189 / NBRC 102662 / NCIMB 1420 / SS-2)</name>
    <name type="common">Lewinella nigricans</name>
    <dbReference type="NCBI Taxonomy" id="1122177"/>
    <lineage>
        <taxon>Bacteria</taxon>
        <taxon>Pseudomonadati</taxon>
        <taxon>Bacteroidota</taxon>
        <taxon>Saprospiria</taxon>
        <taxon>Saprospirales</taxon>
        <taxon>Lewinellaceae</taxon>
        <taxon>Flavilitoribacter</taxon>
    </lineage>
</organism>
<dbReference type="SMART" id="SM00845">
    <property type="entry name" value="GatB_Yqey"/>
    <property type="match status" value="1"/>
</dbReference>
<dbReference type="InterPro" id="IPR017958">
    <property type="entry name" value="Gln-tRNA_amidoTrfase_suB_CS"/>
</dbReference>
<comment type="caution">
    <text evidence="13">The sequence shown here is derived from an EMBL/GenBank/DDBJ whole genome shotgun (WGS) entry which is preliminary data.</text>
</comment>
<dbReference type="PANTHER" id="PTHR11659">
    <property type="entry name" value="GLUTAMYL-TRNA GLN AMIDOTRANSFERASE SUBUNIT B MITOCHONDRIAL AND PROKARYOTIC PET112-RELATED"/>
    <property type="match status" value="1"/>
</dbReference>
<evidence type="ECO:0000256" key="5">
    <source>
        <dbReference type="ARBA" id="ARBA00022741"/>
    </source>
</evidence>
<dbReference type="InterPro" id="IPR023168">
    <property type="entry name" value="GatB_Yqey_C_2"/>
</dbReference>
<dbReference type="GO" id="GO:0016740">
    <property type="term" value="F:transferase activity"/>
    <property type="evidence" value="ECO:0007669"/>
    <property type="project" value="UniProtKB-KW"/>
</dbReference>
<dbReference type="GO" id="GO:0006412">
    <property type="term" value="P:translation"/>
    <property type="evidence" value="ECO:0007669"/>
    <property type="project" value="UniProtKB-UniRule"/>
</dbReference>
<dbReference type="OrthoDB" id="9804078at2"/>
<dbReference type="AlphaFoldDB" id="A0A2D0N893"/>
<keyword evidence="6 11" id="KW-0067">ATP-binding</keyword>
<evidence type="ECO:0000256" key="4">
    <source>
        <dbReference type="ARBA" id="ARBA00022598"/>
    </source>
</evidence>
<keyword evidence="7 11" id="KW-0648">Protein biosynthesis</keyword>
<evidence type="ECO:0000256" key="1">
    <source>
        <dbReference type="ARBA" id="ARBA00005306"/>
    </source>
</evidence>
<comment type="function">
    <text evidence="8 11">Allows the formation of correctly charged Asn-tRNA(Asn) or Gln-tRNA(Gln) through the transamidation of misacylated Asp-tRNA(Asn) or Glu-tRNA(Gln) in organisms which lack either or both of asparaginyl-tRNA or glutaminyl-tRNA synthetases. The reaction takes place in the presence of glutamine and ATP through an activated phospho-Asp-tRNA(Asn) or phospho-Glu-tRNA(Gln).</text>
</comment>
<comment type="similarity">
    <text evidence="1 11">Belongs to the GatB/GatE family. GatB subfamily.</text>
</comment>
<dbReference type="EMBL" id="PDUD01000025">
    <property type="protein sequence ID" value="PHN04616.1"/>
    <property type="molecule type" value="Genomic_DNA"/>
</dbReference>
<sequence length="482" mass="54131">MSVYDQYETVIGLEIHVQLATQSKAFCGDDASFGGEPNTHISTISLGHPGTLPRLNKKQVAYAVRLGLALESEINLHSAFDRKNYFYADLPKGYQITQDRSPICIGGQLKIMVDDREKAVRIHHVHMEEDAGKSMHDSDDPYSYIDLNRAGVPLLEIVSEPDLRSAEEVDAYMSAMRQLVQYLGISDGNMQEGSMRCDCNVSVRPKGSDQLGERCEIKNLNSMRYARRAIAFEVKRQIDLIESGGRVSQQTLNFDPVTGETSPLRDKEDAHDYRYFPEPDLPPIILDESYVQKIREDQPALPWELYARLQEEFDLSDYDATLLTAELSTAQYFLQLNAASPHPKAAANLIINKLLPYCQEENIELTEFPVGIAGLGKFIQLIEDGQVSNTIAYQTLLPELIEQPGTEPLELAKKMQLIQNKDEDFLTQLVEEVIAANPEKVKIYRGGKKGLLGFFMGEVMKRSKGQAEPKATNALLREKLEA</sequence>
<evidence type="ECO:0000256" key="7">
    <source>
        <dbReference type="ARBA" id="ARBA00022917"/>
    </source>
</evidence>
<keyword evidence="14" id="KW-1185">Reference proteome</keyword>
<evidence type="ECO:0000259" key="12">
    <source>
        <dbReference type="SMART" id="SM00845"/>
    </source>
</evidence>
<dbReference type="InterPro" id="IPR003789">
    <property type="entry name" value="Asn/Gln_tRNA_amidoTrase-B-like"/>
</dbReference>
<dbReference type="GO" id="GO:0005524">
    <property type="term" value="F:ATP binding"/>
    <property type="evidence" value="ECO:0007669"/>
    <property type="project" value="UniProtKB-KW"/>
</dbReference>
<keyword evidence="13" id="KW-0808">Transferase</keyword>
<dbReference type="Proteomes" id="UP000223913">
    <property type="component" value="Unassembled WGS sequence"/>
</dbReference>
<accession>A0A2D0N893</accession>
<dbReference type="GO" id="GO:0050567">
    <property type="term" value="F:glutaminyl-tRNA synthase (glutamine-hydrolyzing) activity"/>
    <property type="evidence" value="ECO:0007669"/>
    <property type="project" value="UniProtKB-UniRule"/>
</dbReference>
<evidence type="ECO:0000256" key="10">
    <source>
        <dbReference type="ARBA" id="ARBA00047913"/>
    </source>
</evidence>
<name>A0A2D0N893_FLAN2</name>
<evidence type="ECO:0000256" key="6">
    <source>
        <dbReference type="ARBA" id="ARBA00022840"/>
    </source>
</evidence>
<dbReference type="EC" id="6.3.5.-" evidence="11"/>
<dbReference type="NCBIfam" id="NF004012">
    <property type="entry name" value="PRK05477.1-2"/>
    <property type="match status" value="1"/>
</dbReference>
<evidence type="ECO:0000256" key="3">
    <source>
        <dbReference type="ARBA" id="ARBA00016923"/>
    </source>
</evidence>
<reference evidence="13 14" key="1">
    <citation type="submission" date="2017-10" db="EMBL/GenBank/DDBJ databases">
        <title>The draft genome sequence of Lewinella nigricans NBRC 102662.</title>
        <authorList>
            <person name="Wang K."/>
        </authorList>
    </citation>
    <scope>NUCLEOTIDE SEQUENCE [LARGE SCALE GENOMIC DNA]</scope>
    <source>
        <strain evidence="13 14">NBRC 102662</strain>
    </source>
</reference>
<evidence type="ECO:0000313" key="14">
    <source>
        <dbReference type="Proteomes" id="UP000223913"/>
    </source>
</evidence>
<keyword evidence="4 11" id="KW-0436">Ligase</keyword>
<feature type="domain" description="Asn/Gln amidotransferase" evidence="12">
    <location>
        <begin position="331"/>
        <end position="480"/>
    </location>
</feature>
<dbReference type="Gene3D" id="1.10.10.410">
    <property type="match status" value="1"/>
</dbReference>
<dbReference type="InterPro" id="IPR017959">
    <property type="entry name" value="Asn/Gln-tRNA_amidoTrfase_suB/E"/>
</dbReference>
<dbReference type="InterPro" id="IPR018027">
    <property type="entry name" value="Asn/Gln_amidotransferase"/>
</dbReference>
<dbReference type="InterPro" id="IPR006075">
    <property type="entry name" value="Asn/Gln-tRNA_Trfase_suB/E_cat"/>
</dbReference>
<evidence type="ECO:0000256" key="2">
    <source>
        <dbReference type="ARBA" id="ARBA00011123"/>
    </source>
</evidence>
<proteinExistence type="inferred from homology"/>
<evidence type="ECO:0000313" key="13">
    <source>
        <dbReference type="EMBL" id="PHN04616.1"/>
    </source>
</evidence>
<keyword evidence="5 11" id="KW-0547">Nucleotide-binding</keyword>
<dbReference type="RefSeq" id="WP_099152189.1">
    <property type="nucleotide sequence ID" value="NZ_PDUD01000025.1"/>
</dbReference>
<gene>
    <name evidence="11" type="primary">gatB</name>
    <name evidence="13" type="ORF">CRP01_21680</name>
</gene>
<evidence type="ECO:0000256" key="8">
    <source>
        <dbReference type="ARBA" id="ARBA00024799"/>
    </source>
</evidence>
<dbReference type="HAMAP" id="MF_00121">
    <property type="entry name" value="GatB"/>
    <property type="match status" value="1"/>
</dbReference>